<feature type="compositionally biased region" description="Basic and acidic residues" evidence="4">
    <location>
        <begin position="1972"/>
        <end position="2005"/>
    </location>
</feature>
<feature type="compositionally biased region" description="Acidic residues" evidence="4">
    <location>
        <begin position="2100"/>
        <end position="2121"/>
    </location>
</feature>
<dbReference type="GO" id="GO:0000055">
    <property type="term" value="P:ribosomal large subunit export from nucleus"/>
    <property type="evidence" value="ECO:0007669"/>
    <property type="project" value="TreeGrafter"/>
</dbReference>
<feature type="compositionally biased region" description="Acidic residues" evidence="4">
    <location>
        <begin position="1932"/>
        <end position="1945"/>
    </location>
</feature>
<keyword evidence="6" id="KW-1185">Reference proteome</keyword>
<accession>A0AAD1UCD7</accession>
<keyword evidence="1" id="KW-0547">Nucleotide-binding</keyword>
<feature type="compositionally biased region" description="Basic and acidic residues" evidence="4">
    <location>
        <begin position="2300"/>
        <end position="2312"/>
    </location>
</feature>
<feature type="compositionally biased region" description="Basic and acidic residues" evidence="4">
    <location>
        <begin position="2157"/>
        <end position="2179"/>
    </location>
</feature>
<organism evidence="5 6">
    <name type="scientific">Euplotes crassus</name>
    <dbReference type="NCBI Taxonomy" id="5936"/>
    <lineage>
        <taxon>Eukaryota</taxon>
        <taxon>Sar</taxon>
        <taxon>Alveolata</taxon>
        <taxon>Ciliophora</taxon>
        <taxon>Intramacronucleata</taxon>
        <taxon>Spirotrichea</taxon>
        <taxon>Hypotrichia</taxon>
        <taxon>Euplotida</taxon>
        <taxon>Euplotidae</taxon>
        <taxon>Moneuplotes</taxon>
    </lineage>
</organism>
<feature type="compositionally biased region" description="Acidic residues" evidence="4">
    <location>
        <begin position="2268"/>
        <end position="2299"/>
    </location>
</feature>
<feature type="region of interest" description="Disordered" evidence="4">
    <location>
        <begin position="1839"/>
        <end position="2381"/>
    </location>
</feature>
<dbReference type="EMBL" id="CAMPGE010007664">
    <property type="protein sequence ID" value="CAI2366578.1"/>
    <property type="molecule type" value="Genomic_DNA"/>
</dbReference>
<dbReference type="PANTHER" id="PTHR48103:SF2">
    <property type="entry name" value="MIDASIN"/>
    <property type="match status" value="1"/>
</dbReference>
<feature type="compositionally biased region" description="Acidic residues" evidence="4">
    <location>
        <begin position="2222"/>
        <end position="2244"/>
    </location>
</feature>
<feature type="compositionally biased region" description="Acidic residues" evidence="4">
    <location>
        <begin position="2007"/>
        <end position="2053"/>
    </location>
</feature>
<evidence type="ECO:0000256" key="2">
    <source>
        <dbReference type="ARBA" id="ARBA00022840"/>
    </source>
</evidence>
<feature type="compositionally biased region" description="Polar residues" evidence="4">
    <location>
        <begin position="2138"/>
        <end position="2153"/>
    </location>
</feature>
<dbReference type="GO" id="GO:0030687">
    <property type="term" value="C:preribosome, large subunit precursor"/>
    <property type="evidence" value="ECO:0007669"/>
    <property type="project" value="TreeGrafter"/>
</dbReference>
<evidence type="ECO:0000313" key="6">
    <source>
        <dbReference type="Proteomes" id="UP001295684"/>
    </source>
</evidence>
<evidence type="ECO:0000256" key="1">
    <source>
        <dbReference type="ARBA" id="ARBA00022741"/>
    </source>
</evidence>
<feature type="compositionally biased region" description="Basic and acidic residues" evidence="4">
    <location>
        <begin position="1848"/>
        <end position="1858"/>
    </location>
</feature>
<feature type="compositionally biased region" description="Basic and acidic residues" evidence="4">
    <location>
        <begin position="2245"/>
        <end position="2258"/>
    </location>
</feature>
<feature type="compositionally biased region" description="Basic and acidic residues" evidence="4">
    <location>
        <begin position="2194"/>
        <end position="2221"/>
    </location>
</feature>
<dbReference type="SUPFAM" id="SSF53300">
    <property type="entry name" value="vWA-like"/>
    <property type="match status" value="1"/>
</dbReference>
<gene>
    <name evidence="5" type="ORF">ECRASSUSDP1_LOCUS7851</name>
</gene>
<protein>
    <recommendedName>
        <fullName evidence="7">VWFA domain-containing protein</fullName>
    </recommendedName>
</protein>
<feature type="compositionally biased region" description="Basic and acidic residues" evidence="4">
    <location>
        <begin position="2054"/>
        <end position="2065"/>
    </location>
</feature>
<evidence type="ECO:0000313" key="5">
    <source>
        <dbReference type="EMBL" id="CAI2366578.1"/>
    </source>
</evidence>
<feature type="compositionally biased region" description="Acidic residues" evidence="4">
    <location>
        <begin position="2066"/>
        <end position="2093"/>
    </location>
</feature>
<keyword evidence="2" id="KW-0067">ATP-binding</keyword>
<dbReference type="GO" id="GO:0005524">
    <property type="term" value="F:ATP binding"/>
    <property type="evidence" value="ECO:0007669"/>
    <property type="project" value="UniProtKB-KW"/>
</dbReference>
<feature type="compositionally biased region" description="Basic and acidic residues" evidence="4">
    <location>
        <begin position="2325"/>
        <end position="2361"/>
    </location>
</feature>
<dbReference type="PANTHER" id="PTHR48103">
    <property type="entry name" value="MIDASIN-RELATED"/>
    <property type="match status" value="1"/>
</dbReference>
<evidence type="ECO:0000256" key="3">
    <source>
        <dbReference type="SAM" id="Coils"/>
    </source>
</evidence>
<keyword evidence="3" id="KW-0175">Coiled coil</keyword>
<dbReference type="InterPro" id="IPR036465">
    <property type="entry name" value="vWFA_dom_sf"/>
</dbReference>
<feature type="compositionally biased region" description="Basic and acidic residues" evidence="4">
    <location>
        <begin position="1878"/>
        <end position="1888"/>
    </location>
</feature>
<evidence type="ECO:0000256" key="4">
    <source>
        <dbReference type="SAM" id="MobiDB-lite"/>
    </source>
</evidence>
<sequence>MEVSNEIRELISHAFHEVYDHPLKQDQLDDLFDTASTPFVQLGDLGYSTEGIYEYIQAFLDSVKNSFYSPVGYNGEFDCFCHDEEKSGTQECYDCNTPLVEINNLFSKFSFLCNLHKIAESQSDSDEQLGKKRKRNSGQQKYTDLPKDTLEKITTKVLSIFSLHLKGMYDVVEQKEILQYISSRSESSWPDLMRLTNNTKNLLDAGLDRRTSAFNFCILVEIDSILAEVDEVKKMLDQKVYKTSKDNVQLVVTKVMIELFNHLVSQIEAGQTVDQEMGFKEELAANIIYFWNQYLSQIQYQGFDMITVILFLHQIKPWISKVEGLEQLCDELNQIFENSADAELFDLFLKQNDTSEKLSLNVVKANSASSETALSKFKKISSKKETESLLFIDLNPTPVPDVKFLDKFYLIEIQESRGIILHEKVDFEILEEAGIRRLCIIPKDLNDRCVCIMGSKLAVINNTQFEDLEYPFRSYVDDEFISTEIMKSFGKFSSFKFNQNKLCTISEPSKLSAILEICCKWNFVSSIRNLPGHIYGTLELVNQAKKKYMNNNKNKAYFTDMSEVFENNKYYKSFMEKSPLMNGLDTFSQKCDEHLRSFYEYDTNFGALFEKVHETASDVLKEVEECQHLIEHCKFLKETGFTQTYTSIEGQLHLKGLLNLVEIYHDMSLLNSFSTLSDVESIFVLPYKIDRQKYDFGDKVNEILSQSIYYYQLTLVSTPSAETEKVIADLKMIEKELKTNIDKMPENYESQRGQVKQLLIKLKEVYRDNLHNQSLSTLAQDIFSCLRNTKDIDMNESHHKLRSVTSIAISLYKAFYHDFGYLIGPFILTLIRLANDMASSLVICERLKDLNSSEKLHRKILNYPALYENPLSMLQYANSKIQIDSIIDSMHHQVQELVRLEVGERRDRDLKTAEKEELKGLFKIPITPQIEHLMKISKSIFDKTQKDKEREEEEERQEIAQNFPTYHEEFDKDRIFSKEEVQNADYEEPEDEPDIMSFNSFRNLSEKKKCFHKLLKTYKALLQKRDSILSKNSDIKTVSESAVLTEKFGEISKLFQTIFSRQSQDKIEESLTHTERKVMYLKIKQCFEALIKESKMSETKITLQVSRKDFPENYNFYEDPYFTEIKLVYAPMIKIIHRCLVLLEDWGDHPVLVDVVTYCNKILSFHCYRTPLQKVLTGLELVLQKLEEYSKIACKLNSVQDQINTCKLLIIRFRKIQIVSWKQMMHNDYDNFIHLTYALNTEVIKQEGIEYDKVFDAVDMYMRDSDLSQFNNRLLHLNILKSQMDSIGKKGVSNILHFVYMYYKQMETKHADVMKELQKETDEKIKTVVDVSKWSVQKFETSTVGRAYRQLNKCMNHYSRNVLDQDLTRTVIAKNREEIIGQYKTAATNVRGEFADLNKDPVSMVRKGDYAKIANPDLIKRLRHISKNQIFEKWNSHNFIEEKNIEIISKILDEWEKKVSSQRRDLNELFRFLKSQDISPNYKRIIEANRSSKYIDYEDVRFLYCHPSIRISDSMSYVMTRNEFYFYKNFELLLIFSSSFQKSDDIKNNEISYMRNFTGSLYYKLLTYSKNMNSVIDILRDNSISSTTGKFKHSIILEQLKNEPEDVSGLEYYKVLDLAQSKSILTRLTETLERINMILGINLQKDYNYYLQIRGCILTVEKAQEILENISNIKQNIDDDYQKLCSNYDEDIVVDLLNELSQLEIDLKTLCETSENIKDEKVFEAYEKYTKLLYQELTKIDKTDPEKAEKGQAEGVDKHVNELSYILETLSIYQKLSKYEKIIAQSGSIHLSILTMDTHILLIKTVERLLRYQKSLAKLLYILLTLFLNLTYNGFCGDRDQEEEEGEGEKGENFDVHDGTGMGEGKGMQNVSDEIEHEEQLEGLKDDQGDPDEQPDEKPEDNKEEDKAFDMKNDFEGTNEEKKEEEGKDKDDEVDSQQLDDEMDDVDNKLDNELFNEDNEISESEDEEAKDQDDSKPPMDLDKEVDLDHKDMEAKEIDHEQKNDINDQQDEEDKEQPQQEAEEDHEEPEDQDPDAEEEIQKEEGSDEDEEMSVEGEHKFDPTKEEDNNDGPEPDDDAQNDFDIDDLENMDGGSEEGKDEQMEDQAESEQLDEDNPDQDPDVDAEREQQPDEEDEAIASQVQNNKKQENNSMGNNMEKGQKQEDQEKDDNQANEEQKDYNTEDNDYLFQVMQQYLEKEKKEEQKKPKEGERNEDQNMKKAENVEEIEDLPEQAEGQDDQDDENAEDFAKDDKAKEKRSNVADTVKYNDEDMQPEDDQENEPEEAPAPEKDNEEMEDEEEKDKDLNEVKDEDPVKSMIQTNEFYQKYLDDKNKKKEEEKKQKEETEKTDQPDDPHENADHNDDAQMEDDSEEEEQIQLEKEEYKLDESSLDVLQLKKDMIQRYESWRKDKDQVSSSYELLNNFKKKTNHLSISLCEQMRIILEPTEKSRLRGDYKSGKRINIKKIIPFIASNYRNDKIWLRREMPFNRDYRVMIAIDDSLSMKNNNLGFFALESLVAISEALNQLNVGKVCLCGINDRLNMHMSFEDTYSAEKAAFTISNYSFEYKSHASADTSIPNFMQDCNKLLDSLHSSNKNIVFIISDGRFNKKKVLPYIMEAEEKNYLYMFILLDNYSIDSKNSVFNMKSAQFIKDDKGKGEYKITKYLEDFPFKYHTVVQEITHLPKVLANIFLQWLAVVNT</sequence>
<dbReference type="GO" id="GO:0000027">
    <property type="term" value="P:ribosomal large subunit assembly"/>
    <property type="evidence" value="ECO:0007669"/>
    <property type="project" value="TreeGrafter"/>
</dbReference>
<evidence type="ECO:0008006" key="7">
    <source>
        <dbReference type="Google" id="ProtNLM"/>
    </source>
</evidence>
<reference evidence="5" key="1">
    <citation type="submission" date="2023-07" db="EMBL/GenBank/DDBJ databases">
        <authorList>
            <consortium name="AG Swart"/>
            <person name="Singh M."/>
            <person name="Singh A."/>
            <person name="Seah K."/>
            <person name="Emmerich C."/>
        </authorList>
    </citation>
    <scope>NUCLEOTIDE SEQUENCE</scope>
    <source>
        <strain evidence="5">DP1</strain>
    </source>
</reference>
<feature type="coiled-coil region" evidence="3">
    <location>
        <begin position="1660"/>
        <end position="1720"/>
    </location>
</feature>
<feature type="compositionally biased region" description="Basic and acidic residues" evidence="4">
    <location>
        <begin position="1896"/>
        <end position="1931"/>
    </location>
</feature>
<proteinExistence type="predicted"/>
<name>A0AAD1UCD7_EUPCR</name>
<feature type="compositionally biased region" description="Acidic residues" evidence="4">
    <location>
        <begin position="2362"/>
        <end position="2374"/>
    </location>
</feature>
<feature type="compositionally biased region" description="Acidic residues" evidence="4">
    <location>
        <begin position="1954"/>
        <end position="1971"/>
    </location>
</feature>
<dbReference type="GO" id="GO:0005634">
    <property type="term" value="C:nucleus"/>
    <property type="evidence" value="ECO:0007669"/>
    <property type="project" value="TreeGrafter"/>
</dbReference>
<dbReference type="Proteomes" id="UP001295684">
    <property type="component" value="Unassembled WGS sequence"/>
</dbReference>
<comment type="caution">
    <text evidence="5">The sequence shown here is derived from an EMBL/GenBank/DDBJ whole genome shotgun (WGS) entry which is preliminary data.</text>
</comment>